<dbReference type="AlphaFoldDB" id="A0A5P8YHG1"/>
<reference evidence="6" key="3">
    <citation type="journal article" date="2004" name="DNA Res.">
        <title>Complete genome sequence of Yersinia pestis strain 91001, an isolate avirulent to humans.</title>
        <authorList>
            <person name="Song Y."/>
            <person name="Tong Z."/>
            <person name="Wang J."/>
            <person name="Wang L."/>
            <person name="Guo Z."/>
            <person name="Han Y."/>
            <person name="Zhang J."/>
            <person name="Pei D."/>
            <person name="Zhou D."/>
            <person name="Qin H."/>
            <person name="Pang X."/>
            <person name="Han Y."/>
            <person name="Zhai J."/>
            <person name="Li M."/>
            <person name="Cui B."/>
            <person name="Qi Z."/>
            <person name="Jin L."/>
            <person name="Dai R."/>
            <person name="Chen F."/>
            <person name="Li S."/>
            <person name="Ye C."/>
            <person name="Du Z."/>
            <person name="Lin W."/>
            <person name="Wang J."/>
            <person name="Yu J."/>
            <person name="Yang H."/>
            <person name="Wang J."/>
            <person name="Huang P."/>
            <person name="Yang R."/>
        </authorList>
    </citation>
    <scope>NUCLEOTIDE SEQUENCE [LARGE SCALE GENOMIC DNA]</scope>
    <source>
        <strain evidence="6">91001 / Biovar Mediaevalis</strain>
    </source>
</reference>
<reference evidence="4 7" key="1">
    <citation type="journal article" date="2002" name="J. Bacteriol.">
        <title>Genome sequence of Yersinia pestis KIM.</title>
        <authorList>
            <person name="Deng W."/>
            <person name="Burland V."/>
            <person name="Plunkett G.III."/>
            <person name="Boutin A."/>
            <person name="Mayhew G.F."/>
            <person name="Liss P."/>
            <person name="Perna N.T."/>
            <person name="Rose D.J."/>
            <person name="Mau B."/>
            <person name="Zhou S."/>
            <person name="Schwartz D.C."/>
            <person name="Fetherston J.D."/>
            <person name="Lindler L.E."/>
            <person name="Brubaker R.R."/>
            <person name="Plana G.V."/>
            <person name="Straley S.C."/>
            <person name="McDonough K.A."/>
            <person name="Nilles M.L."/>
            <person name="Matson J.S."/>
            <person name="Blattner F.R."/>
            <person name="Perry R.D."/>
        </authorList>
    </citation>
    <scope>NUCLEOTIDE SEQUENCE [LARGE SCALE GENOMIC DNA]</scope>
    <source>
        <strain evidence="4">KIM</strain>
        <strain evidence="7">KIM10+ / Biovar Mediaevalis</strain>
    </source>
</reference>
<dbReference type="OrthoDB" id="9805121at2"/>
<keyword evidence="2" id="KW-0812">Transmembrane</keyword>
<evidence type="ECO:0000256" key="2">
    <source>
        <dbReference type="SAM" id="Phobius"/>
    </source>
</evidence>
<evidence type="ECO:0000259" key="3">
    <source>
        <dbReference type="PROSITE" id="PS50234"/>
    </source>
</evidence>
<evidence type="ECO:0000256" key="1">
    <source>
        <dbReference type="SAM" id="MobiDB-lite"/>
    </source>
</evidence>
<dbReference type="SMART" id="SM00327">
    <property type="entry name" value="VWA"/>
    <property type="match status" value="1"/>
</dbReference>
<dbReference type="CDD" id="cd01465">
    <property type="entry name" value="vWA_subgroup"/>
    <property type="match status" value="1"/>
</dbReference>
<feature type="region of interest" description="Disordered" evidence="1">
    <location>
        <begin position="459"/>
        <end position="487"/>
    </location>
</feature>
<keyword evidence="2" id="KW-0472">Membrane</keyword>
<dbReference type="Pfam" id="PF00092">
    <property type="entry name" value="VWA"/>
    <property type="match status" value="1"/>
</dbReference>
<keyword evidence="2" id="KW-1133">Transmembrane helix</keyword>
<evidence type="ECO:0000313" key="4">
    <source>
        <dbReference type="EMBL" id="AAM85045.1"/>
    </source>
</evidence>
<organism evidence="5 6">
    <name type="scientific">Yersinia pestis</name>
    <dbReference type="NCBI Taxonomy" id="632"/>
    <lineage>
        <taxon>Bacteria</taxon>
        <taxon>Pseudomonadati</taxon>
        <taxon>Pseudomonadota</taxon>
        <taxon>Gammaproteobacteria</taxon>
        <taxon>Enterobacterales</taxon>
        <taxon>Yersiniaceae</taxon>
        <taxon>Yersinia</taxon>
    </lineage>
</organism>
<dbReference type="InterPro" id="IPR002035">
    <property type="entry name" value="VWF_A"/>
</dbReference>
<dbReference type="PIR" id="AG0365">
    <property type="entry name" value="AG0365"/>
</dbReference>
<reference evidence="5" key="4">
    <citation type="submission" date="2016-05" db="EMBL/GenBank/DDBJ databases">
        <title>Reannotation of Yersinia pestis strain 91001 based on omics data.</title>
        <authorList>
            <person name="Yiqing M."/>
        </authorList>
    </citation>
    <scope>NUCLEOTIDE SEQUENCE</scope>
    <source>
        <strain evidence="5">91001</strain>
    </source>
</reference>
<dbReference type="KEGG" id="ypk:y1474"/>
<reference evidence="5" key="2">
    <citation type="submission" date="2003-04" db="EMBL/GenBank/DDBJ databases">
        <authorList>
            <person name="Song Y."/>
            <person name="Tong Z."/>
            <person name="Wang L."/>
            <person name="Han Y."/>
            <person name="Zhang J."/>
            <person name="Pei D."/>
            <person name="Wang J."/>
            <person name="Zhou D."/>
            <person name="Han Y."/>
            <person name="Pang X."/>
            <person name="Zhai J."/>
            <person name="Chen F."/>
            <person name="Qin H."/>
            <person name="Wang J."/>
            <person name="Li S."/>
            <person name="Guo Z."/>
            <person name="Ye C."/>
            <person name="Du Z."/>
            <person name="Lin W."/>
            <person name="Wang J."/>
            <person name="Yu J."/>
            <person name="Yang H."/>
            <person name="Wang J."/>
            <person name="Huang P."/>
            <person name="Yang R."/>
        </authorList>
    </citation>
    <scope>NUCLEOTIDE SEQUENCE</scope>
    <source>
        <strain evidence="5">91001</strain>
    </source>
</reference>
<dbReference type="KEGG" id="ypm:YP_2631"/>
<dbReference type="EMBL" id="AE017042">
    <property type="protein sequence ID" value="AAS62823.1"/>
    <property type="molecule type" value="Genomic_DNA"/>
</dbReference>
<name>A0A5P8YHG1_YERPE</name>
<feature type="compositionally biased region" description="Basic and acidic residues" evidence="1">
    <location>
        <begin position="467"/>
        <end position="487"/>
    </location>
</feature>
<evidence type="ECO:0000313" key="7">
    <source>
        <dbReference type="Proteomes" id="UP000002490"/>
    </source>
</evidence>
<dbReference type="SUPFAM" id="SSF53300">
    <property type="entry name" value="vWA-like"/>
    <property type="match status" value="1"/>
</dbReference>
<proteinExistence type="predicted"/>
<evidence type="ECO:0000313" key="5">
    <source>
        <dbReference type="EMBL" id="AAS62823.1"/>
    </source>
</evidence>
<sequence length="509" mass="56097">MAVLQIFDNFIQQTDNLAHDKMNNRGTTLRVLHRGTIVLLKPAILIKTDMLIKPDILIKPATLIKQAARIKQMTLLLLLFLFSLFGVAKAATQVVNVKSELAAPVMLANSEDKNYLKISLTGFNLDSTRRSPINLALVIDRSTSMSGERIEKAREAAILAVNMLNITDTLSVVAYDNHAEVIIPATKVTDKPALIASIQQHIHPRGMTALFAGVSMGIGQVDKHLNREQVNRIILISDGQANTGPTSISELSDLARMAAKKGIAITTIGLGQDYNEDLMTAIAGYSDGNHTFVANSADLEKAFTKEFQDVMSVVAQDIVVQIKTGDKVKPVRLLGRDGDILGNTVNVKLNQLYSNQEKYILLEVIPEKGTDKQQKDLADVSISYLNLSSKKQDQINERVTVSYSQSVEKVNDAVQEEVLAESEIQKTALANDEAIKLIDAGRKDEAKKVLESNASKLDSMSFSSPVAEKKVRESTNKQRKLADDIDSKDAATYRKELKEQNYNVKQQQK</sequence>
<dbReference type="InterPro" id="IPR051266">
    <property type="entry name" value="CLCR"/>
</dbReference>
<protein>
    <submittedName>
        <fullName evidence="5">Membrane protein</fullName>
    </submittedName>
</protein>
<feature type="domain" description="VWFA" evidence="3">
    <location>
        <begin position="134"/>
        <end position="314"/>
    </location>
</feature>
<dbReference type="Proteomes" id="UP000001019">
    <property type="component" value="Chromosome"/>
</dbReference>
<dbReference type="Proteomes" id="UP000002490">
    <property type="component" value="Chromosome"/>
</dbReference>
<dbReference type="PROSITE" id="PS50234">
    <property type="entry name" value="VWFA"/>
    <property type="match status" value="1"/>
</dbReference>
<accession>A0A5P8YHG1</accession>
<dbReference type="Gene3D" id="3.40.50.410">
    <property type="entry name" value="von Willebrand factor, type A domain"/>
    <property type="match status" value="1"/>
</dbReference>
<dbReference type="InterPro" id="IPR036465">
    <property type="entry name" value="vWFA_dom_sf"/>
</dbReference>
<feature type="transmembrane region" description="Helical" evidence="2">
    <location>
        <begin position="73"/>
        <end position="91"/>
    </location>
</feature>
<gene>
    <name evidence="4" type="ordered locus">y1474</name>
    <name evidence="5" type="ordered locus">YP_2631</name>
</gene>
<dbReference type="EMBL" id="AE009952">
    <property type="protein sequence ID" value="AAM85045.1"/>
    <property type="molecule type" value="Genomic_DNA"/>
</dbReference>
<evidence type="ECO:0000313" key="6">
    <source>
        <dbReference type="Proteomes" id="UP000001019"/>
    </source>
</evidence>
<dbReference type="PANTHER" id="PTHR10579:SF43">
    <property type="entry name" value="ZINC FINGER (C3HC4-TYPE RING FINGER) FAMILY PROTEIN"/>
    <property type="match status" value="1"/>
</dbReference>
<dbReference type="PANTHER" id="PTHR10579">
    <property type="entry name" value="CALCIUM-ACTIVATED CHLORIDE CHANNEL REGULATOR"/>
    <property type="match status" value="1"/>
</dbReference>